<dbReference type="AlphaFoldDB" id="A0AAF1A3K4"/>
<gene>
    <name evidence="1" type="ORF">B0703_05810</name>
</gene>
<proteinExistence type="predicted"/>
<dbReference type="RefSeq" id="WP_085347088.1">
    <property type="nucleotide sequence ID" value="NZ_CP133648.1"/>
</dbReference>
<accession>A0AAF1A3K4</accession>
<dbReference type="Proteomes" id="UP000193179">
    <property type="component" value="Chromosome"/>
</dbReference>
<reference evidence="1" key="1">
    <citation type="journal article" date="2016" name="Sci. Rep.">
        <title>Evaluation of genetic diversity among strains of the human gut commensal Bifidobacterium adolescentis.</title>
        <authorList>
            <person name="Duranti S."/>
            <person name="Milani C."/>
            <person name="Lugli G.A."/>
            <person name="Mancabelli L."/>
            <person name="Turroni F."/>
            <person name="Ferrario C."/>
            <person name="Mangifesta M."/>
            <person name="Viappiani A."/>
            <person name="Sanchez B."/>
            <person name="Margolles A."/>
            <person name="van Sinderen D."/>
            <person name="Ventura M."/>
        </authorList>
    </citation>
    <scope>NUCLEOTIDE SEQUENCE</scope>
    <source>
        <strain evidence="1">703B</strain>
    </source>
</reference>
<name>A0AAF1A3K4_BIFAD</name>
<evidence type="ECO:0000313" key="2">
    <source>
        <dbReference type="Proteomes" id="UP000193179"/>
    </source>
</evidence>
<reference evidence="1" key="2">
    <citation type="submission" date="2023-09" db="EMBL/GenBank/DDBJ databases">
        <title>Ecological and genomic based identification of the Bifidobacterium adolescentis prototype of the healthy human gut microbiota.</title>
        <authorList>
            <person name="Lugli G.A."/>
            <person name="Argentini C."/>
            <person name="Tarracchini C."/>
            <person name="Fontana F."/>
            <person name="Alessandri G."/>
            <person name="Mancabelli L."/>
            <person name="Milani C."/>
            <person name="Turroni F."/>
            <person name="Ventura M."/>
        </authorList>
    </citation>
    <scope>NUCLEOTIDE SEQUENCE</scope>
    <source>
        <strain evidence="1">703B</strain>
    </source>
</reference>
<sequence length="210" mass="22116">MANEIEQVHSTGIVTVKDDQSWRFGEQPHGTLDVTLDLTKFNVSDNKKLQKYITGYGPKAQTVYIKSGLPLGRITDTGLYGPYDKDALDGRNAVAGLLESQLTVNVVLSGWELADGDNAALRYRGDIIKKNLPVVPDDNATWNGEFYDIDEETGKATRLGAAAGAGAAGPKGDAGASVKAIKLTVDASSGKVTGGTATLTDNSTINITVS</sequence>
<dbReference type="EMBL" id="CP133648">
    <property type="protein sequence ID" value="WNE84531.1"/>
    <property type="molecule type" value="Genomic_DNA"/>
</dbReference>
<protein>
    <submittedName>
        <fullName evidence="1">Uncharacterized protein</fullName>
    </submittedName>
</protein>
<evidence type="ECO:0000313" key="1">
    <source>
        <dbReference type="EMBL" id="WNE84531.1"/>
    </source>
</evidence>
<organism evidence="1 2">
    <name type="scientific">Bifidobacterium adolescentis</name>
    <dbReference type="NCBI Taxonomy" id="1680"/>
    <lineage>
        <taxon>Bacteria</taxon>
        <taxon>Bacillati</taxon>
        <taxon>Actinomycetota</taxon>
        <taxon>Actinomycetes</taxon>
        <taxon>Bifidobacteriales</taxon>
        <taxon>Bifidobacteriaceae</taxon>
        <taxon>Bifidobacterium</taxon>
    </lineage>
</organism>